<keyword evidence="1" id="KW-1015">Disulfide bond</keyword>
<evidence type="ECO:0000313" key="4">
    <source>
        <dbReference type="Ensembl" id="ENSOCUP00000029214.1"/>
    </source>
</evidence>
<dbReference type="PANTHER" id="PTHR46908:SF8">
    <property type="entry name" value="C-TYPE LECTIN DOMAIN-CONTAINING PROTEIN"/>
    <property type="match status" value="1"/>
</dbReference>
<reference evidence="4 5" key="1">
    <citation type="journal article" date="2011" name="Nature">
        <title>A high-resolution map of human evolutionary constraint using 29 mammals.</title>
        <authorList>
            <person name="Lindblad-Toh K."/>
            <person name="Garber M."/>
            <person name="Zuk O."/>
            <person name="Lin M.F."/>
            <person name="Parker B.J."/>
            <person name="Washietl S."/>
            <person name="Kheradpour P."/>
            <person name="Ernst J."/>
            <person name="Jordan G."/>
            <person name="Mauceli E."/>
            <person name="Ward L.D."/>
            <person name="Lowe C.B."/>
            <person name="Holloway A.K."/>
            <person name="Clamp M."/>
            <person name="Gnerre S."/>
            <person name="Alfoldi J."/>
            <person name="Beal K."/>
            <person name="Chang J."/>
            <person name="Clawson H."/>
            <person name="Cuff J."/>
            <person name="Di Palma F."/>
            <person name="Fitzgerald S."/>
            <person name="Flicek P."/>
            <person name="Guttman M."/>
            <person name="Hubisz M.J."/>
            <person name="Jaffe D.B."/>
            <person name="Jungreis I."/>
            <person name="Kent W.J."/>
            <person name="Kostka D."/>
            <person name="Lara M."/>
            <person name="Martins A.L."/>
            <person name="Massingham T."/>
            <person name="Moltke I."/>
            <person name="Raney B.J."/>
            <person name="Rasmussen M.D."/>
            <person name="Robinson J."/>
            <person name="Stark A."/>
            <person name="Vilella A.J."/>
            <person name="Wen J."/>
            <person name="Xie X."/>
            <person name="Zody M.C."/>
            <person name="Baldwin J."/>
            <person name="Bloom T."/>
            <person name="Chin C.W."/>
            <person name="Heiman D."/>
            <person name="Nicol R."/>
            <person name="Nusbaum C."/>
            <person name="Young S."/>
            <person name="Wilkinson J."/>
            <person name="Worley K.C."/>
            <person name="Kovar C.L."/>
            <person name="Muzny D.M."/>
            <person name="Gibbs R.A."/>
            <person name="Cree A."/>
            <person name="Dihn H.H."/>
            <person name="Fowler G."/>
            <person name="Jhangiani S."/>
            <person name="Joshi V."/>
            <person name="Lee S."/>
            <person name="Lewis L.R."/>
            <person name="Nazareth L.V."/>
            <person name="Okwuonu G."/>
            <person name="Santibanez J."/>
            <person name="Warren W.C."/>
            <person name="Mardis E.R."/>
            <person name="Weinstock G.M."/>
            <person name="Wilson R.K."/>
            <person name="Delehaunty K."/>
            <person name="Dooling D."/>
            <person name="Fronik C."/>
            <person name="Fulton L."/>
            <person name="Fulton B."/>
            <person name="Graves T."/>
            <person name="Minx P."/>
            <person name="Sodergren E."/>
            <person name="Birney E."/>
            <person name="Margulies E.H."/>
            <person name="Herrero J."/>
            <person name="Green E.D."/>
            <person name="Haussler D."/>
            <person name="Siepel A."/>
            <person name="Goldman N."/>
            <person name="Pollard K.S."/>
            <person name="Pedersen J.S."/>
            <person name="Lander E.S."/>
            <person name="Kellis M."/>
        </authorList>
    </citation>
    <scope>NUCLEOTIDE SEQUENCE [LARGE SCALE GENOMIC DNA]</scope>
    <source>
        <strain evidence="4 5">Thorbecke inbred</strain>
    </source>
</reference>
<feature type="domain" description="CUB" evidence="3">
    <location>
        <begin position="197"/>
        <end position="298"/>
    </location>
</feature>
<dbReference type="InterPro" id="IPR052129">
    <property type="entry name" value="Spermadhesin-Link_domain"/>
</dbReference>
<evidence type="ECO:0000256" key="2">
    <source>
        <dbReference type="PROSITE-ProRule" id="PRU00059"/>
    </source>
</evidence>
<protein>
    <recommendedName>
        <fullName evidence="3">CUB domain-containing protein</fullName>
    </recommendedName>
</protein>
<gene>
    <name evidence="4" type="primary">LOC103351441</name>
</gene>
<dbReference type="GeneTree" id="ENSGT01140000283696"/>
<dbReference type="Pfam" id="PF00431">
    <property type="entry name" value="CUB"/>
    <property type="match status" value="2"/>
</dbReference>
<dbReference type="InParanoid" id="A0A5F9C668"/>
<evidence type="ECO:0000256" key="1">
    <source>
        <dbReference type="ARBA" id="ARBA00023157"/>
    </source>
</evidence>
<keyword evidence="5" id="KW-1185">Reference proteome</keyword>
<dbReference type="Bgee" id="ENSOCUG00000032261">
    <property type="expression patterns" value="Expressed in testis and 2 other cell types or tissues"/>
</dbReference>
<feature type="domain" description="CUB" evidence="3">
    <location>
        <begin position="1"/>
        <end position="72"/>
    </location>
</feature>
<proteinExistence type="predicted"/>
<dbReference type="EMBL" id="AAGW02051025">
    <property type="status" value="NOT_ANNOTATED_CDS"/>
    <property type="molecule type" value="Genomic_DNA"/>
</dbReference>
<dbReference type="SMR" id="A0A5F9C668"/>
<dbReference type="SMART" id="SM00042">
    <property type="entry name" value="CUB"/>
    <property type="match status" value="2"/>
</dbReference>
<dbReference type="InterPro" id="IPR000859">
    <property type="entry name" value="CUB_dom"/>
</dbReference>
<evidence type="ECO:0000259" key="3">
    <source>
        <dbReference type="PROSITE" id="PS01180"/>
    </source>
</evidence>
<dbReference type="CDD" id="cd00041">
    <property type="entry name" value="CUB"/>
    <property type="match status" value="2"/>
</dbReference>
<dbReference type="Gene3D" id="2.60.120.290">
    <property type="entry name" value="Spermadhesin, CUB domain"/>
    <property type="match status" value="4"/>
</dbReference>
<dbReference type="PROSITE" id="PS01180">
    <property type="entry name" value="CUB"/>
    <property type="match status" value="3"/>
</dbReference>
<dbReference type="PANTHER" id="PTHR46908">
    <property type="entry name" value="CUBILIN-LIKE PROTEIN"/>
    <property type="match status" value="1"/>
</dbReference>
<dbReference type="Proteomes" id="UP000001811">
    <property type="component" value="Chromosome 18"/>
</dbReference>
<dbReference type="InterPro" id="IPR035914">
    <property type="entry name" value="Sperma_CUB_dom_sf"/>
</dbReference>
<dbReference type="SUPFAM" id="SSF49854">
    <property type="entry name" value="Spermadhesin, CUB domain"/>
    <property type="match status" value="5"/>
</dbReference>
<dbReference type="Ensembl" id="ENSOCUT00000043540.1">
    <property type="protein sequence ID" value="ENSOCUP00000029214.1"/>
    <property type="gene ID" value="ENSOCUG00000032261.1"/>
</dbReference>
<reference evidence="4" key="3">
    <citation type="submission" date="2025-09" db="UniProtKB">
        <authorList>
            <consortium name="Ensembl"/>
        </authorList>
    </citation>
    <scope>IDENTIFICATION</scope>
    <source>
        <strain evidence="4">Thorbecke</strain>
    </source>
</reference>
<organism evidence="4 5">
    <name type="scientific">Oryctolagus cuniculus</name>
    <name type="common">Rabbit</name>
    <dbReference type="NCBI Taxonomy" id="9986"/>
    <lineage>
        <taxon>Eukaryota</taxon>
        <taxon>Metazoa</taxon>
        <taxon>Chordata</taxon>
        <taxon>Craniata</taxon>
        <taxon>Vertebrata</taxon>
        <taxon>Euteleostomi</taxon>
        <taxon>Mammalia</taxon>
        <taxon>Eutheria</taxon>
        <taxon>Euarchontoglires</taxon>
        <taxon>Glires</taxon>
        <taxon>Lagomorpha</taxon>
        <taxon>Leporidae</taxon>
        <taxon>Oryctolagus</taxon>
    </lineage>
</organism>
<feature type="domain" description="CUB" evidence="3">
    <location>
        <begin position="89"/>
        <end position="190"/>
    </location>
</feature>
<reference evidence="4" key="2">
    <citation type="submission" date="2025-08" db="UniProtKB">
        <authorList>
            <consortium name="Ensembl"/>
        </authorList>
    </citation>
    <scope>IDENTIFICATION</scope>
    <source>
        <strain evidence="4">Thorbecke</strain>
    </source>
</reference>
<comment type="caution">
    <text evidence="2">Lacks conserved residue(s) required for the propagation of feature annotation.</text>
</comment>
<dbReference type="AlphaFoldDB" id="A0A5F9C668"/>
<evidence type="ECO:0000313" key="5">
    <source>
        <dbReference type="Proteomes" id="UP000001811"/>
    </source>
</evidence>
<name>A0A5F9C668_RABIT</name>
<accession>A0A5F9C668</accession>
<sequence>MQRIRLQLPALGLTCPDEHVEILDGFVLSESLGKICQGSALLYQSTSNVVTVKYTRIPSRQPTPFEALYSSVSAEPDELQARAGGPAQCVGLFTRSSGRLVKHARGQRGCVWIIRVQPSYLVHLSFPLLRLDCKQERVEILDGYPGSVSLGTACTGSSLAYLSSSNTMTVIYNSTSNYSPTFFDAYYHSDLKETETCGGHLTDLWGRLIHLPGYKASCVWVIKVKPGRRVSLAFPALNLTCENEHVEILAGTPDATSLGRICQGFSLVYQSNSNTMTVKYSTKRSGPSSFFEAYYYSDPEEVPTLPEGSDPRECENHFIDLWGRSTLSRTRTSPCIWTLVIKPTQRGNQHASFLNLTCDSEQWEILDKPFGSNSLGTICQTMSLAYQTSLNRMTLSYSSRSSPQPTLFDVHLFGESPETIESIRKKGHDDCGDHLAHSSDGLVGTYGPRIVCVWSVHMQLTTQALVAQPIGNMSCVSREAAVLDGPLGLYSLGKVCQDISFIYQPAYNHLLVSYSGNPASPVTLMDAYFYRSSKGKTSAVIHVPAKKKGMGGEYSLCASGRWSRRLPGNCMHQKVSWPRRCQLCLALSSSLIAPALLPCS</sequence>